<evidence type="ECO:0000313" key="3">
    <source>
        <dbReference type="EMBL" id="AXY75796.1"/>
    </source>
</evidence>
<dbReference type="Gene3D" id="3.20.20.140">
    <property type="entry name" value="Metal-dependent hydrolases"/>
    <property type="match status" value="1"/>
</dbReference>
<dbReference type="KEGG" id="pseg:D3H65_18200"/>
<keyword evidence="1" id="KW-0732">Signal</keyword>
<gene>
    <name evidence="3" type="ORF">D3H65_18200</name>
</gene>
<evidence type="ECO:0000313" key="4">
    <source>
        <dbReference type="Proteomes" id="UP000263900"/>
    </source>
</evidence>
<reference evidence="3 4" key="1">
    <citation type="submission" date="2018-09" db="EMBL/GenBank/DDBJ databases">
        <title>Genome sequencing of strain 6GH32-13.</title>
        <authorList>
            <person name="Weon H.-Y."/>
            <person name="Heo J."/>
            <person name="Kwon S.-W."/>
        </authorList>
    </citation>
    <scope>NUCLEOTIDE SEQUENCE [LARGE SCALE GENOMIC DNA]</scope>
    <source>
        <strain evidence="3 4">5GH32-13</strain>
    </source>
</reference>
<dbReference type="SUPFAM" id="SSF51556">
    <property type="entry name" value="Metallo-dependent hydrolases"/>
    <property type="match status" value="1"/>
</dbReference>
<dbReference type="InterPro" id="IPR032466">
    <property type="entry name" value="Metal_Hydrolase"/>
</dbReference>
<dbReference type="InterPro" id="IPR011059">
    <property type="entry name" value="Metal-dep_hydrolase_composite"/>
</dbReference>
<protein>
    <submittedName>
        <fullName evidence="3">Amidohydrolase</fullName>
    </submittedName>
</protein>
<name>A0A3B7MS48_9BACT</name>
<dbReference type="Gene3D" id="2.30.40.10">
    <property type="entry name" value="Urease, subunit C, domain 1"/>
    <property type="match status" value="1"/>
</dbReference>
<dbReference type="PANTHER" id="PTHR43135:SF3">
    <property type="entry name" value="ALPHA-D-RIBOSE 1-METHYLPHOSPHONATE 5-TRIPHOSPHATE DIPHOSPHATASE"/>
    <property type="match status" value="1"/>
</dbReference>
<keyword evidence="4" id="KW-1185">Reference proteome</keyword>
<dbReference type="RefSeq" id="WP_119051677.1">
    <property type="nucleotide sequence ID" value="NZ_CP032157.1"/>
</dbReference>
<dbReference type="PANTHER" id="PTHR43135">
    <property type="entry name" value="ALPHA-D-RIBOSE 1-METHYLPHOSPHONATE 5-TRIPHOSPHATE DIPHOSPHATASE"/>
    <property type="match status" value="1"/>
</dbReference>
<organism evidence="3 4">
    <name type="scientific">Paraflavitalea soli</name>
    <dbReference type="NCBI Taxonomy" id="2315862"/>
    <lineage>
        <taxon>Bacteria</taxon>
        <taxon>Pseudomonadati</taxon>
        <taxon>Bacteroidota</taxon>
        <taxon>Chitinophagia</taxon>
        <taxon>Chitinophagales</taxon>
        <taxon>Chitinophagaceae</taxon>
        <taxon>Paraflavitalea</taxon>
    </lineage>
</organism>
<evidence type="ECO:0000259" key="2">
    <source>
        <dbReference type="Pfam" id="PF01979"/>
    </source>
</evidence>
<feature type="chain" id="PRO_5017835419" evidence="1">
    <location>
        <begin position="21"/>
        <end position="436"/>
    </location>
</feature>
<evidence type="ECO:0000256" key="1">
    <source>
        <dbReference type="SAM" id="SignalP"/>
    </source>
</evidence>
<dbReference type="Pfam" id="PF01979">
    <property type="entry name" value="Amidohydro_1"/>
    <property type="match status" value="1"/>
</dbReference>
<dbReference type="SUPFAM" id="SSF51338">
    <property type="entry name" value="Composite domain of metallo-dependent hydrolases"/>
    <property type="match status" value="1"/>
</dbReference>
<keyword evidence="3" id="KW-0378">Hydrolase</keyword>
<dbReference type="InterPro" id="IPR006680">
    <property type="entry name" value="Amidohydro-rel"/>
</dbReference>
<feature type="signal peptide" evidence="1">
    <location>
        <begin position="1"/>
        <end position="20"/>
    </location>
</feature>
<sequence length="436" mass="47589">MKRIFFTILMGSWIVTSVSAQETVYPAPAQAQTIALTNATVHVGNGQVIENGMVLFSKGKIVDVRPTAAIADVKVIDCKGKHIYPGLILSQSNVGLVEVGSVRATNDDTELGQMNPNIRSLVAYNTDSKVTNTLRNNGILLANITPDGGILSGSSSVVQLDAWNWEDASYLADNGIHFRMPSLMLRGGGRGGFGRFGGQQPTGDPVKRALDQVENVKVFFREAKAYYQEGTHEETNLKYEAVKGLFSKKQKFFVHCNIVKEMLIAIDFAKEFGFDVVIVGGSESYQIADLLKQNNIAVVLDQMHNLPTMVDDDVDQPYKTPAALQKAGVLFAINDDDGNTRQRNLAFNAGTAAAYGLTKEEALAAVSLNAAKILGVAEKTGSIETGKDANLLVCDGDLLDMRSNIILQAFIQGRELNLTDKHKQLYERYKYKYGLK</sequence>
<dbReference type="AlphaFoldDB" id="A0A3B7MS48"/>
<dbReference type="Proteomes" id="UP000263900">
    <property type="component" value="Chromosome"/>
</dbReference>
<feature type="domain" description="Amidohydrolase-related" evidence="2">
    <location>
        <begin position="322"/>
        <end position="409"/>
    </location>
</feature>
<proteinExistence type="predicted"/>
<dbReference type="OrthoDB" id="783596at2"/>
<dbReference type="EMBL" id="CP032157">
    <property type="protein sequence ID" value="AXY75796.1"/>
    <property type="molecule type" value="Genomic_DNA"/>
</dbReference>
<dbReference type="GO" id="GO:0016810">
    <property type="term" value="F:hydrolase activity, acting on carbon-nitrogen (but not peptide) bonds"/>
    <property type="evidence" value="ECO:0007669"/>
    <property type="project" value="InterPro"/>
</dbReference>
<accession>A0A3B7MS48</accession>
<dbReference type="InterPro" id="IPR051781">
    <property type="entry name" value="Metallo-dep_Hydrolase"/>
</dbReference>